<protein>
    <submittedName>
        <fullName evidence="1">Uncharacterized protein</fullName>
    </submittedName>
</protein>
<keyword evidence="2" id="KW-1185">Reference proteome</keyword>
<proteinExistence type="predicted"/>
<dbReference type="Proteomes" id="UP001162156">
    <property type="component" value="Unassembled WGS sequence"/>
</dbReference>
<name>A0AAV8YBX3_9CUCU</name>
<organism evidence="1 2">
    <name type="scientific">Rhamnusium bicolor</name>
    <dbReference type="NCBI Taxonomy" id="1586634"/>
    <lineage>
        <taxon>Eukaryota</taxon>
        <taxon>Metazoa</taxon>
        <taxon>Ecdysozoa</taxon>
        <taxon>Arthropoda</taxon>
        <taxon>Hexapoda</taxon>
        <taxon>Insecta</taxon>
        <taxon>Pterygota</taxon>
        <taxon>Neoptera</taxon>
        <taxon>Endopterygota</taxon>
        <taxon>Coleoptera</taxon>
        <taxon>Polyphaga</taxon>
        <taxon>Cucujiformia</taxon>
        <taxon>Chrysomeloidea</taxon>
        <taxon>Cerambycidae</taxon>
        <taxon>Lepturinae</taxon>
        <taxon>Rhagiini</taxon>
        <taxon>Rhamnusium</taxon>
    </lineage>
</organism>
<comment type="caution">
    <text evidence="1">The sequence shown here is derived from an EMBL/GenBank/DDBJ whole genome shotgun (WGS) entry which is preliminary data.</text>
</comment>
<gene>
    <name evidence="1" type="ORF">NQ314_008401</name>
</gene>
<evidence type="ECO:0000313" key="2">
    <source>
        <dbReference type="Proteomes" id="UP001162156"/>
    </source>
</evidence>
<dbReference type="EMBL" id="JANEYF010002295">
    <property type="protein sequence ID" value="KAJ8948466.1"/>
    <property type="molecule type" value="Genomic_DNA"/>
</dbReference>
<reference evidence="1" key="1">
    <citation type="journal article" date="2023" name="Insect Mol. Biol.">
        <title>Genome sequencing provides insights into the evolution of gene families encoding plant cell wall-degrading enzymes in longhorned beetles.</title>
        <authorList>
            <person name="Shin N.R."/>
            <person name="Okamura Y."/>
            <person name="Kirsch R."/>
            <person name="Pauchet Y."/>
        </authorList>
    </citation>
    <scope>NUCLEOTIDE SEQUENCE</scope>
    <source>
        <strain evidence="1">RBIC_L_NR</strain>
    </source>
</reference>
<sequence>MTNRSENISDESNSDDLPIAIIKKNTEKKTEELKEINRTRPVVNDWVTVKYQTKNNHCHFIGKIVSEEEKNVFKVDFLKKSTKTNAFFIPSKKDEDGFVTHEMIVKILQNPVEDGSGKRPFFQFTHYDLSHYNFN</sequence>
<accession>A0AAV8YBX3</accession>
<dbReference type="AlphaFoldDB" id="A0AAV8YBX3"/>
<evidence type="ECO:0000313" key="1">
    <source>
        <dbReference type="EMBL" id="KAJ8948466.1"/>
    </source>
</evidence>